<feature type="domain" description="C2H2-type" evidence="11">
    <location>
        <begin position="480"/>
        <end position="508"/>
    </location>
</feature>
<feature type="domain" description="C2H2-type" evidence="11">
    <location>
        <begin position="601"/>
        <end position="628"/>
    </location>
</feature>
<dbReference type="PROSITE" id="PS00028">
    <property type="entry name" value="ZINC_FINGER_C2H2_1"/>
    <property type="match status" value="22"/>
</dbReference>
<accession>A0A8J6HN63</accession>
<sequence>MWHRSVKKYKCDKCSAGYNVETNLKIHMAMHGEGKPTCPICNISFQRLASLKSHLMVHQVEELYACEECDAEFEKEEELNKHQQNHLNSSVQESNNLVCSYCNVQFEDHKVYKEHISHHIKVKKLVLSGKKSRKTHSNKDYPHVCSVCFKSFSRVSLLERHLRIHSGERPYVCEHCNRGFNQKGTLQIHLTKHTGAKPFHCTLCSARFNQKGNLRVHVEKTHTAPIPGVKMYKCSHCTCIFKKVASLNVHITKSHANNEDLGNISTVMSRLKELEEQTAVTPNMRPVEKEVAEQNKKVLDEIKEGSDVSSTSYVRLAESFLDGTVRRYLVMQRKVNDVRWYICSYCNKEFKKPSDLIRHTRVHTREKPFMVREVFDGGGLRPRLEKNKFCGDLWRCKQCGASFSLKSTLFCHVKTHKSNNNYFCAICMKKFSSLRSFNMHLRYARCRCPTPQTKVPRLPQTRSLESCGCRRHSEKQSSQYKCLYCNKWFCSMQKAKAHSKEAHSGQFEKESMQAVMKQPLLHTANGLLPVAPPKSHSDRGGGKQFQCHVCSAKFAKMTNLNRHMLLHKGEKKFKCDQCYKSYCTAHALKEHSLYHQSVRNYGCKVCGKKYTTSSLLKRHMITHNTHKPYVCPYCNKSFKSVMLCRKHINIHKKEINLQIHALNETGEIKNLDESERANLLGLSDPRSNTNDPVILTQENTQKPPENTIELANRNVQLISQQADKINVTQQVADSSGNSIPSQIEQQLYQVTPNSIQMITNSSKDVTQDSSQVQTIFINCEDLQLADNLYTQNADTMLFNTLNDLQDSNAFSIDPLSGDFNSPQNPEVYNTNQTFNVNQIINNDQPISISELASKVLKLNNPNPASKSKSEKTNLIVNNVNLTDNILSNNIPYYSHSELNLLFNLDAEFETNNCDLPNENLNLPDINLNEVPVLNVETPQDNVQTKEDDTKKQLGCDKCSKVFANKKLQAKHVHSHNESKKSGITSHQCSFCGKIFKKQSDLTRHIRTHTGEKPFACDKCEKKFSLKSTLLSHQRTHNPVSHKQFSCVVCNSFFTSKSSLKVHMTVHTGDKTHECNFCPMKFRTAAHRKSHENSYHVNPSKKRTKNKVTNLLASVAMDVLNQQDQLGLQNEPIITSGDLENVLVVQEQMPFSGDQLNLLNETNQNPLTESTQFEPLILQQLQSNFLLQDNLIPSSLIQLDDGTLLNVKTVNSEEGEELAHGVQNVSLPVEKPRNLECDICHKKYASKDVLRKHRKIHGIDKKFRCGKCEKGFDSAEELERHEKTHEGFRPYNCCYCANSFAKEHSLTTHLKRIHNISLQDNLLLYEVNVNGRPDL</sequence>
<dbReference type="Pfam" id="PF00096">
    <property type="entry name" value="zf-C2H2"/>
    <property type="match status" value="9"/>
</dbReference>
<protein>
    <recommendedName>
        <fullName evidence="11">C2H2-type domain-containing protein</fullName>
    </recommendedName>
</protein>
<keyword evidence="13" id="KW-1185">Reference proteome</keyword>
<dbReference type="GO" id="GO:0005654">
    <property type="term" value="C:nucleoplasm"/>
    <property type="evidence" value="ECO:0007669"/>
    <property type="project" value="TreeGrafter"/>
</dbReference>
<feature type="domain" description="C2H2-type" evidence="11">
    <location>
        <begin position="199"/>
        <end position="227"/>
    </location>
</feature>
<evidence type="ECO:0000256" key="4">
    <source>
        <dbReference type="ARBA" id="ARBA00022771"/>
    </source>
</evidence>
<dbReference type="InterPro" id="IPR013087">
    <property type="entry name" value="Znf_C2H2_type"/>
</dbReference>
<evidence type="ECO:0000256" key="2">
    <source>
        <dbReference type="ARBA" id="ARBA00022723"/>
    </source>
</evidence>
<evidence type="ECO:0000256" key="7">
    <source>
        <dbReference type="ARBA" id="ARBA00023125"/>
    </source>
</evidence>
<feature type="domain" description="C2H2-type" evidence="11">
    <location>
        <begin position="986"/>
        <end position="1013"/>
    </location>
</feature>
<gene>
    <name evidence="12" type="ORF">GEV33_005076</name>
</gene>
<feature type="domain" description="C2H2-type" evidence="11">
    <location>
        <begin position="232"/>
        <end position="260"/>
    </location>
</feature>
<feature type="domain" description="C2H2-type" evidence="11">
    <location>
        <begin position="143"/>
        <end position="170"/>
    </location>
</feature>
<dbReference type="SUPFAM" id="SSF57667">
    <property type="entry name" value="beta-beta-alpha zinc fingers"/>
    <property type="match status" value="12"/>
</dbReference>
<dbReference type="Pfam" id="PF12874">
    <property type="entry name" value="zf-met"/>
    <property type="match status" value="1"/>
</dbReference>
<evidence type="ECO:0000259" key="11">
    <source>
        <dbReference type="PROSITE" id="PS50157"/>
    </source>
</evidence>
<keyword evidence="2" id="KW-0479">Metal-binding</keyword>
<dbReference type="EMBL" id="JABDTM020018956">
    <property type="protein sequence ID" value="KAH0817714.1"/>
    <property type="molecule type" value="Genomic_DNA"/>
</dbReference>
<feature type="domain" description="C2H2-type" evidence="11">
    <location>
        <begin position="1290"/>
        <end position="1313"/>
    </location>
</feature>
<dbReference type="GO" id="GO:0048598">
    <property type="term" value="P:embryonic morphogenesis"/>
    <property type="evidence" value="ECO:0007669"/>
    <property type="project" value="UniProtKB-ARBA"/>
</dbReference>
<feature type="domain" description="C2H2-type" evidence="11">
    <location>
        <begin position="629"/>
        <end position="656"/>
    </location>
</feature>
<feature type="domain" description="C2H2-type" evidence="11">
    <location>
        <begin position="171"/>
        <end position="198"/>
    </location>
</feature>
<keyword evidence="5" id="KW-0862">Zinc</keyword>
<reference evidence="12" key="1">
    <citation type="journal article" date="2020" name="J Insects Food Feed">
        <title>The yellow mealworm (Tenebrio molitor) genome: a resource for the emerging insects as food and feed industry.</title>
        <authorList>
            <person name="Eriksson T."/>
            <person name="Andere A."/>
            <person name="Kelstrup H."/>
            <person name="Emery V."/>
            <person name="Picard C."/>
        </authorList>
    </citation>
    <scope>NUCLEOTIDE SEQUENCE</scope>
    <source>
        <strain evidence="12">Stoneville</strain>
        <tissue evidence="12">Whole head</tissue>
    </source>
</reference>
<dbReference type="FunFam" id="3.30.160.60:FF:001557">
    <property type="entry name" value="Transcription factor E4F1"/>
    <property type="match status" value="1"/>
</dbReference>
<feature type="domain" description="C2H2-type" evidence="11">
    <location>
        <begin position="1262"/>
        <end position="1289"/>
    </location>
</feature>
<feature type="domain" description="C2H2-type" evidence="11">
    <location>
        <begin position="1044"/>
        <end position="1071"/>
    </location>
</feature>
<feature type="domain" description="C2H2-type" evidence="11">
    <location>
        <begin position="573"/>
        <end position="600"/>
    </location>
</feature>
<reference evidence="12" key="2">
    <citation type="submission" date="2021-08" db="EMBL/GenBank/DDBJ databases">
        <authorList>
            <person name="Eriksson T."/>
        </authorList>
    </citation>
    <scope>NUCLEOTIDE SEQUENCE</scope>
    <source>
        <strain evidence="12">Stoneville</strain>
        <tissue evidence="12">Whole head</tissue>
    </source>
</reference>
<comment type="subcellular location">
    <subcellularLocation>
        <location evidence="1">Nucleus</location>
    </subcellularLocation>
</comment>
<dbReference type="Pfam" id="PF13912">
    <property type="entry name" value="zf-C2H2_6"/>
    <property type="match status" value="2"/>
</dbReference>
<evidence type="ECO:0000313" key="13">
    <source>
        <dbReference type="Proteomes" id="UP000719412"/>
    </source>
</evidence>
<feature type="domain" description="C2H2-type" evidence="11">
    <location>
        <begin position="9"/>
        <end position="36"/>
    </location>
</feature>
<dbReference type="FunFam" id="3.30.160.60:FF:000045">
    <property type="entry name" value="ZFP69 zinc finger protein B"/>
    <property type="match status" value="1"/>
</dbReference>
<dbReference type="PROSITE" id="PS50157">
    <property type="entry name" value="ZINC_FINGER_C2H2_2"/>
    <property type="match status" value="21"/>
</dbReference>
<keyword evidence="9" id="KW-0539">Nucleus</keyword>
<feature type="domain" description="C2H2-type" evidence="11">
    <location>
        <begin position="36"/>
        <end position="63"/>
    </location>
</feature>
<dbReference type="SMART" id="SM00355">
    <property type="entry name" value="ZnF_C2H2"/>
    <property type="match status" value="24"/>
</dbReference>
<keyword evidence="6" id="KW-0805">Transcription regulation</keyword>
<evidence type="ECO:0000256" key="10">
    <source>
        <dbReference type="PROSITE-ProRule" id="PRU00042"/>
    </source>
</evidence>
<feature type="domain" description="C2H2-type" evidence="11">
    <location>
        <begin position="341"/>
        <end position="368"/>
    </location>
</feature>
<evidence type="ECO:0000256" key="3">
    <source>
        <dbReference type="ARBA" id="ARBA00022737"/>
    </source>
</evidence>
<keyword evidence="7" id="KW-0238">DNA-binding</keyword>
<dbReference type="GO" id="GO:0001227">
    <property type="term" value="F:DNA-binding transcription repressor activity, RNA polymerase II-specific"/>
    <property type="evidence" value="ECO:0007669"/>
    <property type="project" value="TreeGrafter"/>
</dbReference>
<evidence type="ECO:0000256" key="8">
    <source>
        <dbReference type="ARBA" id="ARBA00023163"/>
    </source>
</evidence>
<dbReference type="FunFam" id="3.30.160.60:FF:000446">
    <property type="entry name" value="Zinc finger protein"/>
    <property type="match status" value="2"/>
</dbReference>
<keyword evidence="8" id="KW-0804">Transcription</keyword>
<dbReference type="FunFam" id="3.30.160.60:FF:000100">
    <property type="entry name" value="Zinc finger 45-like"/>
    <property type="match status" value="1"/>
</dbReference>
<keyword evidence="3" id="KW-0677">Repeat</keyword>
<dbReference type="GO" id="GO:0045944">
    <property type="term" value="P:positive regulation of transcription by RNA polymerase II"/>
    <property type="evidence" value="ECO:0007669"/>
    <property type="project" value="UniProtKB-ARBA"/>
</dbReference>
<dbReference type="InterPro" id="IPR036236">
    <property type="entry name" value="Znf_C2H2_sf"/>
</dbReference>
<dbReference type="PANTHER" id="PTHR24399:SF23">
    <property type="entry name" value="C2H2-TYPE DOMAIN-CONTAINING PROTEIN"/>
    <property type="match status" value="1"/>
</dbReference>
<dbReference type="FunFam" id="3.30.160.60:FF:000340">
    <property type="entry name" value="zinc finger protein 473 isoform X1"/>
    <property type="match status" value="1"/>
</dbReference>
<feature type="domain" description="C2H2-type" evidence="11">
    <location>
        <begin position="545"/>
        <end position="572"/>
    </location>
</feature>
<feature type="domain" description="C2H2-type" evidence="11">
    <location>
        <begin position="64"/>
        <end position="91"/>
    </location>
</feature>
<evidence type="ECO:0000256" key="6">
    <source>
        <dbReference type="ARBA" id="ARBA00023015"/>
    </source>
</evidence>
<evidence type="ECO:0000256" key="9">
    <source>
        <dbReference type="ARBA" id="ARBA00023242"/>
    </source>
</evidence>
<dbReference type="Proteomes" id="UP000719412">
    <property type="component" value="Unassembled WGS sequence"/>
</dbReference>
<organism evidence="12 13">
    <name type="scientific">Tenebrio molitor</name>
    <name type="common">Yellow mealworm beetle</name>
    <dbReference type="NCBI Taxonomy" id="7067"/>
    <lineage>
        <taxon>Eukaryota</taxon>
        <taxon>Metazoa</taxon>
        <taxon>Ecdysozoa</taxon>
        <taxon>Arthropoda</taxon>
        <taxon>Hexapoda</taxon>
        <taxon>Insecta</taxon>
        <taxon>Pterygota</taxon>
        <taxon>Neoptera</taxon>
        <taxon>Endopterygota</taxon>
        <taxon>Coleoptera</taxon>
        <taxon>Polyphaga</taxon>
        <taxon>Cucujiformia</taxon>
        <taxon>Tenebrionidae</taxon>
        <taxon>Tenebrio</taxon>
    </lineage>
</organism>
<dbReference type="Gene3D" id="3.30.160.60">
    <property type="entry name" value="Classic Zinc Finger"/>
    <property type="match status" value="15"/>
</dbReference>
<dbReference type="FunFam" id="3.30.160.60:FF:001818">
    <property type="entry name" value="GDNF-inducible zinc finger protein 1 isoform X1"/>
    <property type="match status" value="1"/>
</dbReference>
<name>A0A8J6HN63_TENMO</name>
<feature type="domain" description="C2H2-type" evidence="11">
    <location>
        <begin position="1234"/>
        <end position="1261"/>
    </location>
</feature>
<dbReference type="GO" id="GO:0008270">
    <property type="term" value="F:zinc ion binding"/>
    <property type="evidence" value="ECO:0007669"/>
    <property type="project" value="UniProtKB-KW"/>
</dbReference>
<proteinExistence type="predicted"/>
<evidence type="ECO:0000313" key="12">
    <source>
        <dbReference type="EMBL" id="KAH0817714.1"/>
    </source>
</evidence>
<keyword evidence="4 10" id="KW-0863">Zinc-finger</keyword>
<evidence type="ECO:0000256" key="1">
    <source>
        <dbReference type="ARBA" id="ARBA00004123"/>
    </source>
</evidence>
<feature type="domain" description="C2H2-type" evidence="11">
    <location>
        <begin position="953"/>
        <end position="980"/>
    </location>
</feature>
<comment type="caution">
    <text evidence="12">The sequence shown here is derived from an EMBL/GenBank/DDBJ whole genome shotgun (WGS) entry which is preliminary data.</text>
</comment>
<dbReference type="GO" id="GO:0000978">
    <property type="term" value="F:RNA polymerase II cis-regulatory region sequence-specific DNA binding"/>
    <property type="evidence" value="ECO:0007669"/>
    <property type="project" value="TreeGrafter"/>
</dbReference>
<dbReference type="FunFam" id="3.30.160.60:FF:000624">
    <property type="entry name" value="zinc finger protein 697"/>
    <property type="match status" value="1"/>
</dbReference>
<feature type="domain" description="C2H2-type" evidence="11">
    <location>
        <begin position="1014"/>
        <end position="1036"/>
    </location>
</feature>
<evidence type="ECO:0000256" key="5">
    <source>
        <dbReference type="ARBA" id="ARBA00022833"/>
    </source>
</evidence>
<feature type="domain" description="C2H2-type" evidence="11">
    <location>
        <begin position="394"/>
        <end position="421"/>
    </location>
</feature>
<dbReference type="PANTHER" id="PTHR24399">
    <property type="entry name" value="ZINC FINGER AND BTB DOMAIN-CONTAINING"/>
    <property type="match status" value="1"/>
</dbReference>